<organism evidence="6">
    <name type="scientific">marine metagenome</name>
    <dbReference type="NCBI Taxonomy" id="408172"/>
    <lineage>
        <taxon>unclassified sequences</taxon>
        <taxon>metagenomes</taxon>
        <taxon>ecological metagenomes</taxon>
    </lineage>
</organism>
<comment type="similarity">
    <text evidence="1">Belongs to the bacterial ribosomal protein bS20 family.</text>
</comment>
<keyword evidence="4" id="KW-0689">Ribosomal protein</keyword>
<dbReference type="HAMAP" id="MF_00500">
    <property type="entry name" value="Ribosomal_bS20"/>
    <property type="match status" value="1"/>
</dbReference>
<dbReference type="Pfam" id="PF01649">
    <property type="entry name" value="Ribosomal_S20p"/>
    <property type="match status" value="1"/>
</dbReference>
<proteinExistence type="inferred from homology"/>
<evidence type="ECO:0000256" key="4">
    <source>
        <dbReference type="ARBA" id="ARBA00022980"/>
    </source>
</evidence>
<evidence type="ECO:0008006" key="7">
    <source>
        <dbReference type="Google" id="ProtNLM"/>
    </source>
</evidence>
<evidence type="ECO:0000256" key="1">
    <source>
        <dbReference type="ARBA" id="ARBA00007634"/>
    </source>
</evidence>
<protein>
    <recommendedName>
        <fullName evidence="7">30S ribosomal protein S20</fullName>
    </recommendedName>
</protein>
<keyword evidence="2" id="KW-0699">rRNA-binding</keyword>
<keyword evidence="3" id="KW-0694">RNA-binding</keyword>
<dbReference type="NCBIfam" id="TIGR00029">
    <property type="entry name" value="S20"/>
    <property type="match status" value="1"/>
</dbReference>
<evidence type="ECO:0000256" key="3">
    <source>
        <dbReference type="ARBA" id="ARBA00022884"/>
    </source>
</evidence>
<keyword evidence="5" id="KW-0687">Ribonucleoprotein</keyword>
<dbReference type="GO" id="GO:0070181">
    <property type="term" value="F:small ribosomal subunit rRNA binding"/>
    <property type="evidence" value="ECO:0007669"/>
    <property type="project" value="TreeGrafter"/>
</dbReference>
<reference evidence="6" key="1">
    <citation type="submission" date="2018-05" db="EMBL/GenBank/DDBJ databases">
        <authorList>
            <person name="Lanie J.A."/>
            <person name="Ng W.-L."/>
            <person name="Kazmierczak K.M."/>
            <person name="Andrzejewski T.M."/>
            <person name="Davidsen T.M."/>
            <person name="Wayne K.J."/>
            <person name="Tettelin H."/>
            <person name="Glass J.I."/>
            <person name="Rusch D."/>
            <person name="Podicherti R."/>
            <person name="Tsui H.-C.T."/>
            <person name="Winkler M.E."/>
        </authorList>
    </citation>
    <scope>NUCLEOTIDE SEQUENCE</scope>
</reference>
<dbReference type="PANTHER" id="PTHR33398">
    <property type="entry name" value="30S RIBOSOMAL PROTEIN S20"/>
    <property type="match status" value="1"/>
</dbReference>
<gene>
    <name evidence="6" type="ORF">METZ01_LOCUS47236</name>
</gene>
<dbReference type="GO" id="GO:0015935">
    <property type="term" value="C:small ribosomal subunit"/>
    <property type="evidence" value="ECO:0007669"/>
    <property type="project" value="TreeGrafter"/>
</dbReference>
<dbReference type="InterPro" id="IPR036510">
    <property type="entry name" value="Ribosomal_bS20_sf"/>
</dbReference>
<dbReference type="SUPFAM" id="SSF46992">
    <property type="entry name" value="Ribosomal protein S20"/>
    <property type="match status" value="1"/>
</dbReference>
<evidence type="ECO:0000256" key="5">
    <source>
        <dbReference type="ARBA" id="ARBA00023274"/>
    </source>
</evidence>
<dbReference type="GO" id="GO:0006412">
    <property type="term" value="P:translation"/>
    <property type="evidence" value="ECO:0007669"/>
    <property type="project" value="InterPro"/>
</dbReference>
<name>A0A381RR58_9ZZZZ</name>
<dbReference type="GO" id="GO:0003735">
    <property type="term" value="F:structural constituent of ribosome"/>
    <property type="evidence" value="ECO:0007669"/>
    <property type="project" value="InterPro"/>
</dbReference>
<dbReference type="EMBL" id="UINC01002229">
    <property type="protein sequence ID" value="SUZ94382.1"/>
    <property type="molecule type" value="Genomic_DNA"/>
</dbReference>
<dbReference type="PANTHER" id="PTHR33398:SF1">
    <property type="entry name" value="SMALL RIBOSOMAL SUBUNIT PROTEIN BS20C"/>
    <property type="match status" value="1"/>
</dbReference>
<evidence type="ECO:0000313" key="6">
    <source>
        <dbReference type="EMBL" id="SUZ94382.1"/>
    </source>
</evidence>
<dbReference type="AlphaFoldDB" id="A0A381RR58"/>
<dbReference type="GO" id="GO:0005829">
    <property type="term" value="C:cytosol"/>
    <property type="evidence" value="ECO:0007669"/>
    <property type="project" value="TreeGrafter"/>
</dbReference>
<sequence>MANLSSSKKMIRKINKRTERNKSLLTRVKTYLKRFDEAVGNKDGEAAKLALKEAQPKIMSLAQKGVIHKKNASRKISRLSKQAKVLD</sequence>
<dbReference type="Gene3D" id="1.20.58.110">
    <property type="entry name" value="Ribosomal protein S20"/>
    <property type="match status" value="1"/>
</dbReference>
<accession>A0A381RR58</accession>
<dbReference type="InterPro" id="IPR002583">
    <property type="entry name" value="Ribosomal_bS20"/>
</dbReference>
<evidence type="ECO:0000256" key="2">
    <source>
        <dbReference type="ARBA" id="ARBA00022730"/>
    </source>
</evidence>